<dbReference type="RefSeq" id="WP_200271663.1">
    <property type="nucleotide sequence ID" value="NZ_JAENIJ010000022.1"/>
</dbReference>
<evidence type="ECO:0000313" key="9">
    <source>
        <dbReference type="Proteomes" id="UP000603141"/>
    </source>
</evidence>
<keyword evidence="5 6" id="KW-0269">Exonuclease</keyword>
<name>A0A934VRQ9_9BACT</name>
<evidence type="ECO:0000256" key="2">
    <source>
        <dbReference type="ARBA" id="ARBA00022490"/>
    </source>
</evidence>
<evidence type="ECO:0000256" key="1">
    <source>
        <dbReference type="ARBA" id="ARBA00009998"/>
    </source>
</evidence>
<dbReference type="PANTHER" id="PTHR34137:SF1">
    <property type="entry name" value="EXODEOXYRIBONUCLEASE 7 SMALL SUBUNIT"/>
    <property type="match status" value="1"/>
</dbReference>
<evidence type="ECO:0000313" key="8">
    <source>
        <dbReference type="EMBL" id="MBK1883476.1"/>
    </source>
</evidence>
<keyword evidence="4 6" id="KW-0378">Hydrolase</keyword>
<dbReference type="GO" id="GO:0008855">
    <property type="term" value="F:exodeoxyribonuclease VII activity"/>
    <property type="evidence" value="ECO:0007669"/>
    <property type="project" value="UniProtKB-UniRule"/>
</dbReference>
<evidence type="ECO:0000256" key="5">
    <source>
        <dbReference type="ARBA" id="ARBA00022839"/>
    </source>
</evidence>
<reference evidence="8" key="1">
    <citation type="submission" date="2021-01" db="EMBL/GenBank/DDBJ databases">
        <title>Modified the classification status of verrucomicrobia.</title>
        <authorList>
            <person name="Feng X."/>
        </authorList>
    </citation>
    <scope>NUCLEOTIDE SEQUENCE</scope>
    <source>
        <strain evidence="8">KCTC 22041</strain>
    </source>
</reference>
<keyword evidence="9" id="KW-1185">Reference proteome</keyword>
<organism evidence="8 9">
    <name type="scientific">Luteolibacter pohnpeiensis</name>
    <dbReference type="NCBI Taxonomy" id="454153"/>
    <lineage>
        <taxon>Bacteria</taxon>
        <taxon>Pseudomonadati</taxon>
        <taxon>Verrucomicrobiota</taxon>
        <taxon>Verrucomicrobiia</taxon>
        <taxon>Verrucomicrobiales</taxon>
        <taxon>Verrucomicrobiaceae</taxon>
        <taxon>Luteolibacter</taxon>
    </lineage>
</organism>
<evidence type="ECO:0000256" key="3">
    <source>
        <dbReference type="ARBA" id="ARBA00022722"/>
    </source>
</evidence>
<evidence type="ECO:0000256" key="6">
    <source>
        <dbReference type="HAMAP-Rule" id="MF_00337"/>
    </source>
</evidence>
<keyword evidence="2 6" id="KW-0963">Cytoplasm</keyword>
<dbReference type="Pfam" id="PF02609">
    <property type="entry name" value="Exonuc_VII_S"/>
    <property type="match status" value="1"/>
</dbReference>
<gene>
    <name evidence="6 8" type="primary">xseB</name>
    <name evidence="8" type="ORF">JIN85_13700</name>
</gene>
<accession>A0A934VRQ9</accession>
<dbReference type="PANTHER" id="PTHR34137">
    <property type="entry name" value="EXODEOXYRIBONUCLEASE 7 SMALL SUBUNIT"/>
    <property type="match status" value="1"/>
</dbReference>
<dbReference type="InterPro" id="IPR037004">
    <property type="entry name" value="Exonuc_VII_ssu_sf"/>
</dbReference>
<proteinExistence type="inferred from homology"/>
<feature type="region of interest" description="Disordered" evidence="7">
    <location>
        <begin position="82"/>
        <end position="110"/>
    </location>
</feature>
<feature type="compositionally biased region" description="Acidic residues" evidence="7">
    <location>
        <begin position="99"/>
        <end position="110"/>
    </location>
</feature>
<comment type="subcellular location">
    <subcellularLocation>
        <location evidence="6">Cytoplasm</location>
    </subcellularLocation>
</comment>
<comment type="function">
    <text evidence="6">Bidirectionally degrades single-stranded DNA into large acid-insoluble oligonucleotides, which are then degraded further into small acid-soluble oligonucleotides.</text>
</comment>
<dbReference type="GO" id="GO:0006308">
    <property type="term" value="P:DNA catabolic process"/>
    <property type="evidence" value="ECO:0007669"/>
    <property type="project" value="UniProtKB-UniRule"/>
</dbReference>
<comment type="caution">
    <text evidence="8">The sequence shown here is derived from an EMBL/GenBank/DDBJ whole genome shotgun (WGS) entry which is preliminary data.</text>
</comment>
<dbReference type="EMBL" id="JAENIJ010000022">
    <property type="protein sequence ID" value="MBK1883476.1"/>
    <property type="molecule type" value="Genomic_DNA"/>
</dbReference>
<dbReference type="AlphaFoldDB" id="A0A934VRQ9"/>
<dbReference type="NCBIfam" id="TIGR01280">
    <property type="entry name" value="xseB"/>
    <property type="match status" value="1"/>
</dbReference>
<sequence>MAAKKSKSAEAPDEATFEEAISRLESIVESMEHSQLALEELVAHYEEGSKLLGRCEAVLKSARNRIELITLKNRSEIGLASDSRIDHSSGLQDSAAPPDDNDDDDDIRLF</sequence>
<comment type="subunit">
    <text evidence="6">Heterooligomer composed of large and small subunits.</text>
</comment>
<comment type="catalytic activity">
    <reaction evidence="6">
        <text>Exonucleolytic cleavage in either 5'- to 3'- or 3'- to 5'-direction to yield nucleoside 5'-phosphates.</text>
        <dbReference type="EC" id="3.1.11.6"/>
    </reaction>
</comment>
<dbReference type="SUPFAM" id="SSF116842">
    <property type="entry name" value="XseB-like"/>
    <property type="match status" value="1"/>
</dbReference>
<evidence type="ECO:0000256" key="4">
    <source>
        <dbReference type="ARBA" id="ARBA00022801"/>
    </source>
</evidence>
<dbReference type="Proteomes" id="UP000603141">
    <property type="component" value="Unassembled WGS sequence"/>
</dbReference>
<comment type="similarity">
    <text evidence="1 6">Belongs to the XseB family.</text>
</comment>
<evidence type="ECO:0000256" key="7">
    <source>
        <dbReference type="SAM" id="MobiDB-lite"/>
    </source>
</evidence>
<dbReference type="HAMAP" id="MF_00337">
    <property type="entry name" value="Exonuc_7_S"/>
    <property type="match status" value="1"/>
</dbReference>
<dbReference type="GO" id="GO:0009318">
    <property type="term" value="C:exodeoxyribonuclease VII complex"/>
    <property type="evidence" value="ECO:0007669"/>
    <property type="project" value="UniProtKB-UniRule"/>
</dbReference>
<dbReference type="Gene3D" id="1.10.287.1040">
    <property type="entry name" value="Exonuclease VII, small subunit"/>
    <property type="match status" value="1"/>
</dbReference>
<dbReference type="EC" id="3.1.11.6" evidence="6"/>
<protein>
    <recommendedName>
        <fullName evidence="6">Exodeoxyribonuclease 7 small subunit</fullName>
        <ecNumber evidence="6">3.1.11.6</ecNumber>
    </recommendedName>
    <alternativeName>
        <fullName evidence="6">Exodeoxyribonuclease VII small subunit</fullName>
        <shortName evidence="6">Exonuclease VII small subunit</shortName>
    </alternativeName>
</protein>
<keyword evidence="3 6" id="KW-0540">Nuclease</keyword>
<dbReference type="GO" id="GO:0005829">
    <property type="term" value="C:cytosol"/>
    <property type="evidence" value="ECO:0007669"/>
    <property type="project" value="TreeGrafter"/>
</dbReference>
<dbReference type="InterPro" id="IPR003761">
    <property type="entry name" value="Exonuc_VII_S"/>
</dbReference>